<evidence type="ECO:0000256" key="1">
    <source>
        <dbReference type="SAM" id="MobiDB-lite"/>
    </source>
</evidence>
<dbReference type="EMBL" id="BMUE01000007">
    <property type="protein sequence ID" value="GGW57032.1"/>
    <property type="molecule type" value="Genomic_DNA"/>
</dbReference>
<evidence type="ECO:0000313" key="2">
    <source>
        <dbReference type="EMBL" id="GGW57032.1"/>
    </source>
</evidence>
<name>A0A918JBB8_9ACTN</name>
<comment type="caution">
    <text evidence="2">The sequence shown here is derived from an EMBL/GenBank/DDBJ whole genome shotgun (WGS) entry which is preliminary data.</text>
</comment>
<gene>
    <name evidence="2" type="ORF">GCM10010503_37910</name>
</gene>
<sequence length="118" mass="13472">MADLRVPRRIGRLRTTPEMVLAGKDYSSRAISDPLPSARDPGRDPPAFRPGRQAQEARAIRRPCAFDRKAYKRRSTVERRINKLQQWRGVATRYDKTATVYVGGLHIARHLHLVGEVI</sequence>
<keyword evidence="3" id="KW-1185">Reference proteome</keyword>
<protein>
    <recommendedName>
        <fullName evidence="4">Transposase</fullName>
    </recommendedName>
</protein>
<dbReference type="Proteomes" id="UP000620224">
    <property type="component" value="Unassembled WGS sequence"/>
</dbReference>
<reference evidence="2" key="1">
    <citation type="journal article" date="2014" name="Int. J. Syst. Evol. Microbiol.">
        <title>Complete genome sequence of Corynebacterium casei LMG S-19264T (=DSM 44701T), isolated from a smear-ripened cheese.</title>
        <authorList>
            <consortium name="US DOE Joint Genome Institute (JGI-PGF)"/>
            <person name="Walter F."/>
            <person name="Albersmeier A."/>
            <person name="Kalinowski J."/>
            <person name="Ruckert C."/>
        </authorList>
    </citation>
    <scope>NUCLEOTIDE SEQUENCE</scope>
    <source>
        <strain evidence="2">JCM 4490</strain>
    </source>
</reference>
<accession>A0A918JBB8</accession>
<evidence type="ECO:0008006" key="4">
    <source>
        <dbReference type="Google" id="ProtNLM"/>
    </source>
</evidence>
<evidence type="ECO:0000313" key="3">
    <source>
        <dbReference type="Proteomes" id="UP000620224"/>
    </source>
</evidence>
<dbReference type="AlphaFoldDB" id="A0A918JBB8"/>
<proteinExistence type="predicted"/>
<reference evidence="2" key="2">
    <citation type="submission" date="2020-09" db="EMBL/GenBank/DDBJ databases">
        <authorList>
            <person name="Sun Q."/>
            <person name="Ohkuma M."/>
        </authorList>
    </citation>
    <scope>NUCLEOTIDE SEQUENCE</scope>
    <source>
        <strain evidence="2">JCM 4490</strain>
    </source>
</reference>
<organism evidence="2 3">
    <name type="scientific">Streptomyces lucensis JCM 4490</name>
    <dbReference type="NCBI Taxonomy" id="1306176"/>
    <lineage>
        <taxon>Bacteria</taxon>
        <taxon>Bacillati</taxon>
        <taxon>Actinomycetota</taxon>
        <taxon>Actinomycetes</taxon>
        <taxon>Kitasatosporales</taxon>
        <taxon>Streptomycetaceae</taxon>
        <taxon>Streptomyces</taxon>
    </lineage>
</organism>
<feature type="region of interest" description="Disordered" evidence="1">
    <location>
        <begin position="25"/>
        <end position="58"/>
    </location>
</feature>